<organism evidence="4 5">
    <name type="scientific">Oribacterium sinus</name>
    <dbReference type="NCBI Taxonomy" id="237576"/>
    <lineage>
        <taxon>Bacteria</taxon>
        <taxon>Bacillati</taxon>
        <taxon>Bacillota</taxon>
        <taxon>Clostridia</taxon>
        <taxon>Lachnospirales</taxon>
        <taxon>Lachnospiraceae</taxon>
        <taxon>Oribacterium</taxon>
    </lineage>
</organism>
<dbReference type="AlphaFoldDB" id="A0A7W9SGQ6"/>
<proteinExistence type="predicted"/>
<dbReference type="Pfam" id="PF13604">
    <property type="entry name" value="AAA_30"/>
    <property type="match status" value="1"/>
</dbReference>
<dbReference type="Pfam" id="PF13538">
    <property type="entry name" value="UvrD_C_2"/>
    <property type="match status" value="1"/>
</dbReference>
<sequence length="1233" mass="139961">MAQHLSVRVPWKDNGYSGLVCNKPCYNNACLRLSNIADSRNDELEDSLRGCPILGHEADIPCLSEGGCFMSADTYKKTTIHPYKKGNSGSHGHFLETDLIYPPYSLPARPFSWTMLKKNENDCERTIFDLAQKHGIDYREEREPNLGFSTNWVQDATNQREIFRVFYEDVKLKESLVIPYAKQVPFIDDAKRVVMGIGYITSITEPPEHNHTDAGELRSILWETMLGHSIRDDRSNGFLLPYREMMEYAEKHPEFDMRSIAVFAEDDYFEEFSYATERLSYDAVISVLLQTIKALEIIKECIPGNWSQCIAWTKARLSEVWRDRGPFPGLGSMLSAVGFRCGEIMAKELKKHIQKPAQYESVLNAALAAPKDYFTPAVLRSLGRTEPETYKALPKERRTLFWLMARMSLNQEQAYNIFNTEKRVKFGIRCTDAEIIQNPYILYEQTRRCTAECYIPVKKVDMAVFPPDEINTVSPVPAPTALDSENDKRRIRAYLVSQLELQALWGHTVYPVANLISEINALPIYPACRVTGDIINSIHDFLLDEVELVKCKNGDKAYQLKRIFEFDEIIRDSVNKRLNGKRHEIKEDWRAIIDGAFKGQVETAFEEHARTEKAAILKELAESRLSVLIGGAGTGKTTLLALLCKSPQIRDGGVLLLAPTGKARVRMSQAMKQQGVDSTAKTVAQFLSESSRFNGYTMECRLSDVEAKNVPFTVIIDESSMLTEEMFGALLQALRKRAQRIIFVGDPNQLPPIGAGRPFVDLVRKLNQGINQFPKVVPGFGQLTVTMRQLSDDGNPRGDTELSKWYTGDSEQLDDSIFIRLQSGSLDKHVSFKSWSTPEELEQRIFETVYEETEMNSVDDIEGFNLSIGGHINSGWMNFAGADEYIKKIESWQILSAYRNDAAIGTATINRYLHEKYRSQQTQKLQHCSIRGTRHMLGTDGIVYGDKIINIRNQKIKGYDIKNRTKIDGYVANGEVGIVERIWEKSKNSTVKYNTHQIVFSSQPEMNYNWHSVVSDEGTSDLELAYALTVHKAQGSEFVKAILVLGEPGGLLSKELLYTAITRQKDKLIILYNDGAYRLRDYSSVACSEVAKRFTCLFEAPDIVEYKKAYYEQALIHRTLKGDLVRSKSEVIIANMLYEAGIEYEYEKELDLGEDGIRIPDFTIDDAESGTCFYWEHCGMLGDASYNKHWQEKKALYEKHNIVEGENLIVSEDSLNGGIDSAAIKALIDKYLR</sequence>
<dbReference type="RefSeq" id="WP_183684391.1">
    <property type="nucleotide sequence ID" value="NZ_JACHHH010000009.1"/>
</dbReference>
<evidence type="ECO:0000256" key="2">
    <source>
        <dbReference type="ARBA" id="ARBA00022840"/>
    </source>
</evidence>
<dbReference type="GeneID" id="85015349"/>
<dbReference type="Gene3D" id="2.30.30.940">
    <property type="match status" value="1"/>
</dbReference>
<dbReference type="PANTHER" id="PTHR43788:SF6">
    <property type="entry name" value="DNA HELICASE B"/>
    <property type="match status" value="1"/>
</dbReference>
<feature type="domain" description="UvrD-like helicase C-terminal" evidence="3">
    <location>
        <begin position="1024"/>
        <end position="1070"/>
    </location>
</feature>
<dbReference type="CDD" id="cd17933">
    <property type="entry name" value="DEXSc_RecD-like"/>
    <property type="match status" value="1"/>
</dbReference>
<dbReference type="GO" id="GO:0005524">
    <property type="term" value="F:ATP binding"/>
    <property type="evidence" value="ECO:0007669"/>
    <property type="project" value="UniProtKB-KW"/>
</dbReference>
<dbReference type="GO" id="GO:0003678">
    <property type="term" value="F:DNA helicase activity"/>
    <property type="evidence" value="ECO:0007669"/>
    <property type="project" value="UniProtKB-ARBA"/>
</dbReference>
<evidence type="ECO:0000313" key="4">
    <source>
        <dbReference type="EMBL" id="MBB6041827.1"/>
    </source>
</evidence>
<dbReference type="Gene3D" id="3.40.50.300">
    <property type="entry name" value="P-loop containing nucleotide triphosphate hydrolases"/>
    <property type="match status" value="2"/>
</dbReference>
<evidence type="ECO:0000259" key="3">
    <source>
        <dbReference type="Pfam" id="PF13538"/>
    </source>
</evidence>
<dbReference type="InterPro" id="IPR027785">
    <property type="entry name" value="UvrD-like_helicase_C"/>
</dbReference>
<keyword evidence="1" id="KW-0547">Nucleotide-binding</keyword>
<comment type="caution">
    <text evidence="4">The sequence shown here is derived from an EMBL/GenBank/DDBJ whole genome shotgun (WGS) entry which is preliminary data.</text>
</comment>
<dbReference type="SUPFAM" id="SSF52540">
    <property type="entry name" value="P-loop containing nucleoside triphosphate hydrolases"/>
    <property type="match status" value="1"/>
</dbReference>
<reference evidence="4 5" key="1">
    <citation type="submission" date="2020-08" db="EMBL/GenBank/DDBJ databases">
        <title>Genomic Encyclopedia of Type Strains, Phase IV (KMG-IV): sequencing the most valuable type-strain genomes for metagenomic binning, comparative biology and taxonomic classification.</title>
        <authorList>
            <person name="Goeker M."/>
        </authorList>
    </citation>
    <scope>NUCLEOTIDE SEQUENCE [LARGE SCALE GENOMIC DNA]</scope>
    <source>
        <strain evidence="4 5">DSM 17245</strain>
    </source>
</reference>
<keyword evidence="2" id="KW-0067">ATP-binding</keyword>
<dbReference type="CDD" id="cd18809">
    <property type="entry name" value="SF1_C_RecD"/>
    <property type="match status" value="1"/>
</dbReference>
<dbReference type="EMBL" id="JACHHH010000009">
    <property type="protein sequence ID" value="MBB6041827.1"/>
    <property type="molecule type" value="Genomic_DNA"/>
</dbReference>
<dbReference type="PANTHER" id="PTHR43788">
    <property type="entry name" value="DNA2/NAM7 HELICASE FAMILY MEMBER"/>
    <property type="match status" value="1"/>
</dbReference>
<gene>
    <name evidence="4" type="ORF">HNQ46_001817</name>
</gene>
<dbReference type="InterPro" id="IPR050534">
    <property type="entry name" value="Coronavir_polyprotein_1ab"/>
</dbReference>
<dbReference type="Proteomes" id="UP000522163">
    <property type="component" value="Unassembled WGS sequence"/>
</dbReference>
<protein>
    <recommendedName>
        <fullName evidence="3">UvrD-like helicase C-terminal domain-containing protein</fullName>
    </recommendedName>
</protein>
<evidence type="ECO:0000256" key="1">
    <source>
        <dbReference type="ARBA" id="ARBA00022741"/>
    </source>
</evidence>
<dbReference type="InterPro" id="IPR027417">
    <property type="entry name" value="P-loop_NTPase"/>
</dbReference>
<evidence type="ECO:0000313" key="5">
    <source>
        <dbReference type="Proteomes" id="UP000522163"/>
    </source>
</evidence>
<accession>A0A7W9SGQ6</accession>
<name>A0A7W9SGQ6_9FIRM</name>